<dbReference type="RefSeq" id="WP_172245270.1">
    <property type="nucleotide sequence ID" value="NZ_BMDD01000004.1"/>
</dbReference>
<reference evidence="3" key="1">
    <citation type="journal article" date="2019" name="Int. J. Syst. Evol. Microbiol.">
        <title>The Global Catalogue of Microorganisms (GCM) 10K type strain sequencing project: providing services to taxonomists for standard genome sequencing and annotation.</title>
        <authorList>
            <consortium name="The Broad Institute Genomics Platform"/>
            <consortium name="The Broad Institute Genome Sequencing Center for Infectious Disease"/>
            <person name="Wu L."/>
            <person name="Ma J."/>
        </authorList>
    </citation>
    <scope>NUCLEOTIDE SEQUENCE [LARGE SCALE GENOMIC DNA]</scope>
    <source>
        <strain evidence="3">CCM 8702</strain>
    </source>
</reference>
<comment type="caution">
    <text evidence="2">The sequence shown here is derived from an EMBL/GenBank/DDBJ whole genome shotgun (WGS) entry which is preliminary data.</text>
</comment>
<evidence type="ECO:0000313" key="3">
    <source>
        <dbReference type="Proteomes" id="UP000605427"/>
    </source>
</evidence>
<protein>
    <submittedName>
        <fullName evidence="2">Uncharacterized protein</fullName>
    </submittedName>
</protein>
<keyword evidence="3" id="KW-1185">Reference proteome</keyword>
<organism evidence="2 3">
    <name type="scientific">Saccharibacillus endophyticus</name>
    <dbReference type="NCBI Taxonomy" id="2060666"/>
    <lineage>
        <taxon>Bacteria</taxon>
        <taxon>Bacillati</taxon>
        <taxon>Bacillota</taxon>
        <taxon>Bacilli</taxon>
        <taxon>Bacillales</taxon>
        <taxon>Paenibacillaceae</taxon>
        <taxon>Saccharibacillus</taxon>
    </lineage>
</organism>
<dbReference type="Proteomes" id="UP000605427">
    <property type="component" value="Unassembled WGS sequence"/>
</dbReference>
<feature type="compositionally biased region" description="Basic and acidic residues" evidence="1">
    <location>
        <begin position="225"/>
        <end position="242"/>
    </location>
</feature>
<sequence length="277" mass="28711">MNSLHVVQLEAKPGLLVAVIEEGRDSRQVEIPLHAATAKQRADWQRQAGRSAVGLYDLLGQCGEQIIRLPGRSASKRKPASAEAGSSRLAAASKDRELDAEEDESIGISAAVETNDAGMSFVRTELPFDGGDAAWELAVAEAGGGPEVTAALQAAAEAARTHLAFGLTLAGIDPGELAGAALAAWGDGWAVAPDEAPKAAPRAASEGGGREIAEWIASAAEKGVLHEHGRLPEAPESGREDASQEPCDLSLLPDEAPAQAALAELRRAMRARMGNPN</sequence>
<evidence type="ECO:0000313" key="2">
    <source>
        <dbReference type="EMBL" id="GGH81626.1"/>
    </source>
</evidence>
<name>A0ABQ1ZZZ1_9BACL</name>
<gene>
    <name evidence="2" type="ORF">GCM10007362_31710</name>
</gene>
<feature type="region of interest" description="Disordered" evidence="1">
    <location>
        <begin position="70"/>
        <end position="105"/>
    </location>
</feature>
<evidence type="ECO:0000256" key="1">
    <source>
        <dbReference type="SAM" id="MobiDB-lite"/>
    </source>
</evidence>
<feature type="region of interest" description="Disordered" evidence="1">
    <location>
        <begin position="225"/>
        <end position="255"/>
    </location>
</feature>
<proteinExistence type="predicted"/>
<accession>A0ABQ1ZZZ1</accession>
<dbReference type="EMBL" id="BMDD01000004">
    <property type="protein sequence ID" value="GGH81626.1"/>
    <property type="molecule type" value="Genomic_DNA"/>
</dbReference>